<dbReference type="Proteomes" id="UP001473302">
    <property type="component" value="Unassembled WGS sequence"/>
</dbReference>
<name>A0ABP9YRS6_9FUNG</name>
<gene>
    <name evidence="1" type="ORF">MFLAVUS_002975</name>
</gene>
<comment type="caution">
    <text evidence="1">The sequence shown here is derived from an EMBL/GenBank/DDBJ whole genome shotgun (WGS) entry which is preliminary data.</text>
</comment>
<organism evidence="1 2">
    <name type="scientific">Mucor flavus</name>
    <dbReference type="NCBI Taxonomy" id="439312"/>
    <lineage>
        <taxon>Eukaryota</taxon>
        <taxon>Fungi</taxon>
        <taxon>Fungi incertae sedis</taxon>
        <taxon>Mucoromycota</taxon>
        <taxon>Mucoromycotina</taxon>
        <taxon>Mucoromycetes</taxon>
        <taxon>Mucorales</taxon>
        <taxon>Mucorineae</taxon>
        <taxon>Mucoraceae</taxon>
        <taxon>Mucor</taxon>
    </lineage>
</organism>
<keyword evidence="2" id="KW-1185">Reference proteome</keyword>
<proteinExistence type="predicted"/>
<accession>A0ABP9YRS6</accession>
<protein>
    <submittedName>
        <fullName evidence="1">Uncharacterized protein</fullName>
    </submittedName>
</protein>
<reference evidence="1 2" key="1">
    <citation type="submission" date="2024-04" db="EMBL/GenBank/DDBJ databases">
        <title>genome sequences of Mucor flavus KT1a and Helicostylum pulchrum KT1b strains isolated from the surface of a dry-aged beef.</title>
        <authorList>
            <person name="Toyotome T."/>
            <person name="Hosono M."/>
            <person name="Torimaru M."/>
            <person name="Fukuda K."/>
            <person name="Mikami N."/>
        </authorList>
    </citation>
    <scope>NUCLEOTIDE SEQUENCE [LARGE SCALE GENOMIC DNA]</scope>
    <source>
        <strain evidence="1 2">KT1a</strain>
    </source>
</reference>
<evidence type="ECO:0000313" key="1">
    <source>
        <dbReference type="EMBL" id="GAA5809565.1"/>
    </source>
</evidence>
<dbReference type="EMBL" id="BAABUK010000005">
    <property type="protein sequence ID" value="GAA5809565.1"/>
    <property type="molecule type" value="Genomic_DNA"/>
</dbReference>
<evidence type="ECO:0000313" key="2">
    <source>
        <dbReference type="Proteomes" id="UP001473302"/>
    </source>
</evidence>
<sequence length="213" mass="24300">MRSINANEDVKNPKQSILSAARVPKEMITRAERRINAEASEIERLINRKRKDKTGFERWIEFVNDNFDNFALNLRHDLKEKGKEKLASVDIADQTDVISSSKAVTSSEEPPLKCFSCSLTPLLRPDLPPGIKQGFIDCIRNTLISSTDYIYEFSLQMLKSVLVFKKSTFDMDENNNVTLKPKNGPLVSDILPEIRQEKYSALYLPPPLDHKLC</sequence>